<evidence type="ECO:0000256" key="1">
    <source>
        <dbReference type="SAM" id="Phobius"/>
    </source>
</evidence>
<gene>
    <name evidence="2" type="ORF">HPLM_LOCUS20139</name>
</gene>
<keyword evidence="3" id="KW-1185">Reference proteome</keyword>
<feature type="transmembrane region" description="Helical" evidence="1">
    <location>
        <begin position="20"/>
        <end position="38"/>
    </location>
</feature>
<evidence type="ECO:0000313" key="2">
    <source>
        <dbReference type="EMBL" id="VDO81712.1"/>
    </source>
</evidence>
<dbReference type="WBParaSite" id="HPLM_0002014701-mRNA-1">
    <property type="protein sequence ID" value="HPLM_0002014701-mRNA-1"/>
    <property type="gene ID" value="HPLM_0002014701"/>
</dbReference>
<dbReference type="Proteomes" id="UP000268014">
    <property type="component" value="Unassembled WGS sequence"/>
</dbReference>
<keyword evidence="1" id="KW-0472">Membrane</keyword>
<accession>A0A0N4X705</accession>
<dbReference type="EMBL" id="UZAF01021892">
    <property type="protein sequence ID" value="VDO81712.1"/>
    <property type="molecule type" value="Genomic_DNA"/>
</dbReference>
<name>A0A0N4X705_HAEPC</name>
<proteinExistence type="predicted"/>
<dbReference type="AlphaFoldDB" id="A0A0N4X705"/>
<evidence type="ECO:0000313" key="4">
    <source>
        <dbReference type="WBParaSite" id="HPLM_0002014701-mRNA-1"/>
    </source>
</evidence>
<sequence>MASDCSSSSFSGFGFDPRKALMCSFCIAFSSACIASILSRSCFRRSSSIIFSKSSSLPSSSTSSIFLLAANFARMDETVDASRSASSS</sequence>
<evidence type="ECO:0000313" key="3">
    <source>
        <dbReference type="Proteomes" id="UP000268014"/>
    </source>
</evidence>
<organism evidence="4">
    <name type="scientific">Haemonchus placei</name>
    <name type="common">Barber's pole worm</name>
    <dbReference type="NCBI Taxonomy" id="6290"/>
    <lineage>
        <taxon>Eukaryota</taxon>
        <taxon>Metazoa</taxon>
        <taxon>Ecdysozoa</taxon>
        <taxon>Nematoda</taxon>
        <taxon>Chromadorea</taxon>
        <taxon>Rhabditida</taxon>
        <taxon>Rhabditina</taxon>
        <taxon>Rhabditomorpha</taxon>
        <taxon>Strongyloidea</taxon>
        <taxon>Trichostrongylidae</taxon>
        <taxon>Haemonchus</taxon>
    </lineage>
</organism>
<keyword evidence="1" id="KW-1133">Transmembrane helix</keyword>
<protein>
    <submittedName>
        <fullName evidence="4">Secreted protein</fullName>
    </submittedName>
</protein>
<reference evidence="4" key="1">
    <citation type="submission" date="2017-02" db="UniProtKB">
        <authorList>
            <consortium name="WormBaseParasite"/>
        </authorList>
    </citation>
    <scope>IDENTIFICATION</scope>
</reference>
<keyword evidence="1" id="KW-0812">Transmembrane</keyword>
<reference evidence="2 3" key="2">
    <citation type="submission" date="2018-11" db="EMBL/GenBank/DDBJ databases">
        <authorList>
            <consortium name="Pathogen Informatics"/>
        </authorList>
    </citation>
    <scope>NUCLEOTIDE SEQUENCE [LARGE SCALE GENOMIC DNA]</scope>
    <source>
        <strain evidence="2 3">MHpl1</strain>
    </source>
</reference>